<feature type="compositionally biased region" description="Polar residues" evidence="1">
    <location>
        <begin position="64"/>
        <end position="73"/>
    </location>
</feature>
<reference evidence="3" key="1">
    <citation type="journal article" date="2019" name="Int. J. Syst. Evol. Microbiol.">
        <title>The Global Catalogue of Microorganisms (GCM) 10K type strain sequencing project: providing services to taxonomists for standard genome sequencing and annotation.</title>
        <authorList>
            <consortium name="The Broad Institute Genomics Platform"/>
            <consortium name="The Broad Institute Genome Sequencing Center for Infectious Disease"/>
            <person name="Wu L."/>
            <person name="Ma J."/>
        </authorList>
    </citation>
    <scope>NUCLEOTIDE SEQUENCE [LARGE SCALE GENOMIC DNA]</scope>
    <source>
        <strain evidence="3">JCM 16702</strain>
    </source>
</reference>
<dbReference type="Proteomes" id="UP001500683">
    <property type="component" value="Unassembled WGS sequence"/>
</dbReference>
<gene>
    <name evidence="2" type="ORF">GCM10022214_04030</name>
</gene>
<comment type="caution">
    <text evidence="2">The sequence shown here is derived from an EMBL/GenBank/DDBJ whole genome shotgun (WGS) entry which is preliminary data.</text>
</comment>
<proteinExistence type="predicted"/>
<protein>
    <submittedName>
        <fullName evidence="2">Uncharacterized protein</fullName>
    </submittedName>
</protein>
<dbReference type="EMBL" id="BAAAZG010000001">
    <property type="protein sequence ID" value="GAA4055853.1"/>
    <property type="molecule type" value="Genomic_DNA"/>
</dbReference>
<evidence type="ECO:0000313" key="2">
    <source>
        <dbReference type="EMBL" id="GAA4055853.1"/>
    </source>
</evidence>
<name>A0ABP7UZ34_9ACTN</name>
<evidence type="ECO:0000256" key="1">
    <source>
        <dbReference type="SAM" id="MobiDB-lite"/>
    </source>
</evidence>
<keyword evidence="3" id="KW-1185">Reference proteome</keyword>
<feature type="region of interest" description="Disordered" evidence="1">
    <location>
        <begin position="50"/>
        <end position="73"/>
    </location>
</feature>
<organism evidence="2 3">
    <name type="scientific">Actinomadura miaoliensis</name>
    <dbReference type="NCBI Taxonomy" id="430685"/>
    <lineage>
        <taxon>Bacteria</taxon>
        <taxon>Bacillati</taxon>
        <taxon>Actinomycetota</taxon>
        <taxon>Actinomycetes</taxon>
        <taxon>Streptosporangiales</taxon>
        <taxon>Thermomonosporaceae</taxon>
        <taxon>Actinomadura</taxon>
    </lineage>
</organism>
<accession>A0ABP7UZ34</accession>
<evidence type="ECO:0000313" key="3">
    <source>
        <dbReference type="Proteomes" id="UP001500683"/>
    </source>
</evidence>
<sequence length="73" mass="8285">MSLVKTQAEEHFKVAFTEHRLLGGIDLWTMRRLGRMPRMTVIVHGSTINKYSQGGRPPAFDAENCQTGRPDQD</sequence>